<name>V5WNN2_9SPIO</name>
<dbReference type="InterPro" id="IPR004007">
    <property type="entry name" value="DhaL_dom"/>
</dbReference>
<organism evidence="3 4">
    <name type="scientific">Salinispira pacifica</name>
    <dbReference type="NCBI Taxonomy" id="1307761"/>
    <lineage>
        <taxon>Bacteria</taxon>
        <taxon>Pseudomonadati</taxon>
        <taxon>Spirochaetota</taxon>
        <taxon>Spirochaetia</taxon>
        <taxon>Spirochaetales</taxon>
        <taxon>Spirochaetaceae</taxon>
        <taxon>Salinispira</taxon>
    </lineage>
</organism>
<keyword evidence="1" id="KW-0446">Lipid-binding</keyword>
<dbReference type="AlphaFoldDB" id="V5WNN2"/>
<dbReference type="GO" id="GO:0008289">
    <property type="term" value="F:lipid binding"/>
    <property type="evidence" value="ECO:0007669"/>
    <property type="project" value="UniProtKB-KW"/>
</dbReference>
<dbReference type="PROSITE" id="PS51482">
    <property type="entry name" value="DEGV"/>
    <property type="match status" value="1"/>
</dbReference>
<dbReference type="GO" id="GO:0004371">
    <property type="term" value="F:glycerone kinase activity"/>
    <property type="evidence" value="ECO:0007669"/>
    <property type="project" value="InterPro"/>
</dbReference>
<keyword evidence="3" id="KW-0808">Transferase</keyword>
<dbReference type="Pfam" id="PF02734">
    <property type="entry name" value="Dak2"/>
    <property type="match status" value="1"/>
</dbReference>
<dbReference type="InterPro" id="IPR050270">
    <property type="entry name" value="DegV_domain_contain"/>
</dbReference>
<evidence type="ECO:0000313" key="4">
    <source>
        <dbReference type="Proteomes" id="UP000018680"/>
    </source>
</evidence>
<feature type="domain" description="DhaL" evidence="2">
    <location>
        <begin position="7"/>
        <end position="197"/>
    </location>
</feature>
<keyword evidence="4" id="KW-1185">Reference proteome</keyword>
<dbReference type="Gene3D" id="1.25.40.340">
    <property type="match status" value="1"/>
</dbReference>
<sequence length="598" mass="65772">MKEISGRQLYYAFAAGGQAVIAQREDLNKMNVYPVPDGDTGSNLSFTLKNIIEQTQISQSAGETMQSLAESALSGARGNSGILFAQFVNGMAENIGDATHLSIEKFSSAVSHAAKTAYGAISNPVEGTMLTVMKDFGDSLKEKHLTAKDFVSLLKVGMRVVKKSLASTKDKLEALKKANVIDAGAKGFAAFLEGFMEFIEQGAHVDHLQDDARPEIRFSAKAEHHDEIDVDEDLTFRYCTEGYVAGENIDLENIRSRLGSYGDSLIVAGSKKMARVHIHTDHPDKIFQTLRDFGEIREQKADDMHRQYQMVHARKFEIALVIDSTCDLPDTVLDEHQIYEVPLMVNFGDMQFLDGLTLKTQKFYKLLSSEKAHPTTSQPNIKTFSKLYDHLTSHYTSVISISMSSGLSGTYNSAKQAADSIDGAKISVVDSRETASGLGLLALNAARDIGKGLSHEEVVRNIHSNRDRTHSFVSARSLKYFVRGGRVSPLKGFIGKLINLKPIIGVDDEGKAFFRQKAYSYRQSDEKILAMIQELHETKGIQNFAIVHGQDEEHAKAMAEEITRRTGVSPEYVDDITPVLGAHAGPGAMDIAVITRKS</sequence>
<dbReference type="SUPFAM" id="SSF101473">
    <property type="entry name" value="DhaL-like"/>
    <property type="match status" value="1"/>
</dbReference>
<dbReference type="eggNOG" id="COG1461">
    <property type="taxonomic scope" value="Bacteria"/>
</dbReference>
<evidence type="ECO:0000313" key="3">
    <source>
        <dbReference type="EMBL" id="AHC16621.1"/>
    </source>
</evidence>
<dbReference type="InterPro" id="IPR036117">
    <property type="entry name" value="DhaL_dom_sf"/>
</dbReference>
<dbReference type="InterPro" id="IPR043168">
    <property type="entry name" value="DegV_C"/>
</dbReference>
<accession>V5WNN2</accession>
<keyword evidence="3" id="KW-0418">Kinase</keyword>
<dbReference type="Proteomes" id="UP000018680">
    <property type="component" value="Chromosome"/>
</dbReference>
<dbReference type="KEGG" id="slr:L21SP2_3281"/>
<dbReference type="PROSITE" id="PS51480">
    <property type="entry name" value="DHAL"/>
    <property type="match status" value="1"/>
</dbReference>
<dbReference type="Pfam" id="PF02645">
    <property type="entry name" value="DegV"/>
    <property type="match status" value="1"/>
</dbReference>
<dbReference type="PATRIC" id="fig|1307761.3.peg.3270"/>
<evidence type="ECO:0000259" key="2">
    <source>
        <dbReference type="PROSITE" id="PS51480"/>
    </source>
</evidence>
<dbReference type="Pfam" id="PF21645">
    <property type="entry name" value="FakA-like_M"/>
    <property type="match status" value="1"/>
</dbReference>
<dbReference type="OrthoDB" id="9780216at2"/>
<dbReference type="InterPro" id="IPR048394">
    <property type="entry name" value="FakA-like_M"/>
</dbReference>
<dbReference type="PANTHER" id="PTHR33434:SF2">
    <property type="entry name" value="FATTY ACID-BINDING PROTEIN TM_1468"/>
    <property type="match status" value="1"/>
</dbReference>
<dbReference type="RefSeq" id="WP_024269514.1">
    <property type="nucleotide sequence ID" value="NC_023035.1"/>
</dbReference>
<dbReference type="Gene3D" id="3.40.50.10170">
    <property type="match status" value="1"/>
</dbReference>
<dbReference type="NCBIfam" id="TIGR00762">
    <property type="entry name" value="DegV"/>
    <property type="match status" value="1"/>
</dbReference>
<protein>
    <submittedName>
        <fullName evidence="3">Dihydroxyacetone kinase family protein</fullName>
    </submittedName>
</protein>
<dbReference type="SMART" id="SM01121">
    <property type="entry name" value="Dak1_2"/>
    <property type="match status" value="1"/>
</dbReference>
<proteinExistence type="predicted"/>
<dbReference type="GO" id="GO:0006071">
    <property type="term" value="P:glycerol metabolic process"/>
    <property type="evidence" value="ECO:0007669"/>
    <property type="project" value="InterPro"/>
</dbReference>
<dbReference type="EMBL" id="CP006939">
    <property type="protein sequence ID" value="AHC16621.1"/>
    <property type="molecule type" value="Genomic_DNA"/>
</dbReference>
<dbReference type="STRING" id="1307761.L21SP2_3281"/>
<dbReference type="PANTHER" id="PTHR33434">
    <property type="entry name" value="DEGV DOMAIN-CONTAINING PROTEIN DR_1986-RELATED"/>
    <property type="match status" value="1"/>
</dbReference>
<dbReference type="InterPro" id="IPR033470">
    <property type="entry name" value="FakA-like_C"/>
</dbReference>
<gene>
    <name evidence="3" type="ORF">L21SP2_3281</name>
</gene>
<dbReference type="SMART" id="SM01120">
    <property type="entry name" value="Dak2"/>
    <property type="match status" value="1"/>
</dbReference>
<evidence type="ECO:0000256" key="1">
    <source>
        <dbReference type="ARBA" id="ARBA00023121"/>
    </source>
</evidence>
<dbReference type="Gene3D" id="3.30.1180.10">
    <property type="match status" value="1"/>
</dbReference>
<dbReference type="InterPro" id="IPR003797">
    <property type="entry name" value="DegV"/>
</dbReference>
<dbReference type="SUPFAM" id="SSF82549">
    <property type="entry name" value="DAK1/DegV-like"/>
    <property type="match status" value="1"/>
</dbReference>
<dbReference type="HOGENOM" id="CLU_017496_2_0_12"/>
<reference evidence="3 4" key="1">
    <citation type="journal article" date="2015" name="Stand. Genomic Sci.">
        <title>Complete genome sequence and description of Salinispira pacifica gen. nov., sp. nov., a novel spirochaete isolated form a hypersaline microbial mat.</title>
        <authorList>
            <person name="Ben Hania W."/>
            <person name="Joseph M."/>
            <person name="Schumann P."/>
            <person name="Bunk B."/>
            <person name="Fiebig A."/>
            <person name="Sproer C."/>
            <person name="Klenk H.P."/>
            <person name="Fardeau M.L."/>
            <person name="Spring S."/>
        </authorList>
    </citation>
    <scope>NUCLEOTIDE SEQUENCE [LARGE SCALE GENOMIC DNA]</scope>
    <source>
        <strain evidence="3 4">L21-RPul-D2</strain>
    </source>
</reference>